<dbReference type="SUPFAM" id="SSF52047">
    <property type="entry name" value="RNI-like"/>
    <property type="match status" value="1"/>
</dbReference>
<evidence type="ECO:0000313" key="3">
    <source>
        <dbReference type="Proteomes" id="UP001188597"/>
    </source>
</evidence>
<dbReference type="InterPro" id="IPR055294">
    <property type="entry name" value="FBL60-like"/>
</dbReference>
<dbReference type="Gene3D" id="3.80.10.10">
    <property type="entry name" value="Ribonuclease Inhibitor"/>
    <property type="match status" value="1"/>
</dbReference>
<dbReference type="InterPro" id="IPR036047">
    <property type="entry name" value="F-box-like_dom_sf"/>
</dbReference>
<keyword evidence="3" id="KW-1185">Reference proteome</keyword>
<comment type="caution">
    <text evidence="2">The sequence shown here is derived from an EMBL/GenBank/DDBJ whole genome shotgun (WGS) entry which is preliminary data.</text>
</comment>
<dbReference type="Pfam" id="PF24758">
    <property type="entry name" value="LRR_At5g56370"/>
    <property type="match status" value="1"/>
</dbReference>
<dbReference type="Proteomes" id="UP001188597">
    <property type="component" value="Unassembled WGS sequence"/>
</dbReference>
<dbReference type="InterPro" id="IPR055411">
    <property type="entry name" value="LRR_FXL15/At3g58940/PEG3-like"/>
</dbReference>
<dbReference type="AlphaFoldDB" id="A0AA89ANQ8"/>
<evidence type="ECO:0000259" key="1">
    <source>
        <dbReference type="Pfam" id="PF24758"/>
    </source>
</evidence>
<dbReference type="SUPFAM" id="SSF81383">
    <property type="entry name" value="F-box domain"/>
    <property type="match status" value="1"/>
</dbReference>
<dbReference type="InterPro" id="IPR032675">
    <property type="entry name" value="LRR_dom_sf"/>
</dbReference>
<gene>
    <name evidence="2" type="ORF">RJ639_012673</name>
</gene>
<dbReference type="PANTHER" id="PTHR31293">
    <property type="entry name" value="RNI-LIKE SUPERFAMILY PROTEIN"/>
    <property type="match status" value="1"/>
</dbReference>
<reference evidence="2" key="1">
    <citation type="submission" date="2022-12" db="EMBL/GenBank/DDBJ databases">
        <title>Draft genome assemblies for two species of Escallonia (Escalloniales).</title>
        <authorList>
            <person name="Chanderbali A."/>
            <person name="Dervinis C."/>
            <person name="Anghel I."/>
            <person name="Soltis D."/>
            <person name="Soltis P."/>
            <person name="Zapata F."/>
        </authorList>
    </citation>
    <scope>NUCLEOTIDE SEQUENCE</scope>
    <source>
        <strain evidence="2">UCBG64.0493</strain>
        <tissue evidence="2">Leaf</tissue>
    </source>
</reference>
<feature type="domain" description="F-box/LRR-repeat protein 15/At3g58940/PEG3-like LRR" evidence="1">
    <location>
        <begin position="212"/>
        <end position="354"/>
    </location>
</feature>
<dbReference type="PANTHER" id="PTHR31293:SF12">
    <property type="entry name" value="RNI-LIKE SUPERFAMILY PROTEIN"/>
    <property type="match status" value="1"/>
</dbReference>
<name>A0AA89ANQ8_9ASTE</name>
<dbReference type="EMBL" id="JAVXUP010001481">
    <property type="protein sequence ID" value="KAK3011114.1"/>
    <property type="molecule type" value="Genomic_DNA"/>
</dbReference>
<organism evidence="2 3">
    <name type="scientific">Escallonia herrerae</name>
    <dbReference type="NCBI Taxonomy" id="1293975"/>
    <lineage>
        <taxon>Eukaryota</taxon>
        <taxon>Viridiplantae</taxon>
        <taxon>Streptophyta</taxon>
        <taxon>Embryophyta</taxon>
        <taxon>Tracheophyta</taxon>
        <taxon>Spermatophyta</taxon>
        <taxon>Magnoliopsida</taxon>
        <taxon>eudicotyledons</taxon>
        <taxon>Gunneridae</taxon>
        <taxon>Pentapetalae</taxon>
        <taxon>asterids</taxon>
        <taxon>campanulids</taxon>
        <taxon>Escalloniales</taxon>
        <taxon>Escalloniaceae</taxon>
        <taxon>Escallonia</taxon>
    </lineage>
</organism>
<feature type="non-terminal residue" evidence="2">
    <location>
        <position position="1"/>
    </location>
</feature>
<evidence type="ECO:0000313" key="2">
    <source>
        <dbReference type="EMBL" id="KAK3011114.1"/>
    </source>
</evidence>
<accession>A0AA89ANQ8</accession>
<protein>
    <recommendedName>
        <fullName evidence="1">F-box/LRR-repeat protein 15/At3g58940/PEG3-like LRR domain-containing protein</fullName>
    </recommendedName>
</protein>
<proteinExistence type="predicted"/>
<sequence length="386" mass="43105">MAKEERWKGGRRRRGIGATMKDDEELEMLLGEIPHATSLNLHNPHSNGHDHVHGGTLFGVDDDDPLSNCKFTCASPASGFSLQFDGSSSSLFSCRHSCGGGGDFGSGSVTTDERQKRLRTEPPDRLSALLDSLLLRILSLLPTNQATQTASLSKRWLRLWPSVPSLTFSQHQIKTRKFVSSVNRTLAQSNCPEINKFSVEVAYKPKFAPDISRWVAFAIGRNVQELELELKNFDYYRGYDLPQEIFTGLSIRKLRLSECDIAPVGVISWRLLKNLSIEHSHLSGDVIRKISMGCPVLESLVLNECHVVDGITRVEIHSISLSKLVINGYWDPFEVDESLLEVSAPNVRFLEITGDWGKKGVRLVNVSSLFDVKLDFVRVTNIGDDR</sequence>